<reference evidence="4" key="1">
    <citation type="journal article" date="2010" name="Science">
        <title>Signatures of adaptation to obligate biotrophy in the Hyaloperonospora arabidopsidis genome.</title>
        <authorList>
            <person name="Baxter L."/>
            <person name="Tripathy S."/>
            <person name="Ishaque N."/>
            <person name="Boot N."/>
            <person name="Cabral A."/>
            <person name="Kemen E."/>
            <person name="Thines M."/>
            <person name="Ah-Fong A."/>
            <person name="Anderson R."/>
            <person name="Badejoko W."/>
            <person name="Bittner-Eddy P."/>
            <person name="Boore J.L."/>
            <person name="Chibucos M.C."/>
            <person name="Coates M."/>
            <person name="Dehal P."/>
            <person name="Delehaunty K."/>
            <person name="Dong S."/>
            <person name="Downton P."/>
            <person name="Dumas B."/>
            <person name="Fabro G."/>
            <person name="Fronick C."/>
            <person name="Fuerstenberg S.I."/>
            <person name="Fulton L."/>
            <person name="Gaulin E."/>
            <person name="Govers F."/>
            <person name="Hughes L."/>
            <person name="Humphray S."/>
            <person name="Jiang R.H."/>
            <person name="Judelson H."/>
            <person name="Kamoun S."/>
            <person name="Kyung K."/>
            <person name="Meijer H."/>
            <person name="Minx P."/>
            <person name="Morris P."/>
            <person name="Nelson J."/>
            <person name="Phuntumart V."/>
            <person name="Qutob D."/>
            <person name="Rehmany A."/>
            <person name="Rougon-Cardoso A."/>
            <person name="Ryden P."/>
            <person name="Torto-Alalibo T."/>
            <person name="Studholme D."/>
            <person name="Wang Y."/>
            <person name="Win J."/>
            <person name="Wood J."/>
            <person name="Clifton S.W."/>
            <person name="Rogers J."/>
            <person name="Van den Ackerveken G."/>
            <person name="Jones J.D."/>
            <person name="McDowell J.M."/>
            <person name="Beynon J."/>
            <person name="Tyler B.M."/>
        </authorList>
    </citation>
    <scope>NUCLEOTIDE SEQUENCE [LARGE SCALE GENOMIC DNA]</scope>
    <source>
        <strain evidence="4">Emoy2</strain>
    </source>
</reference>
<dbReference type="AlphaFoldDB" id="M4C464"/>
<proteinExistence type="predicted"/>
<dbReference type="GO" id="GO:0003676">
    <property type="term" value="F:nucleic acid binding"/>
    <property type="evidence" value="ECO:0007669"/>
    <property type="project" value="InterPro"/>
</dbReference>
<evidence type="ECO:0000313" key="4">
    <source>
        <dbReference type="Proteomes" id="UP000011713"/>
    </source>
</evidence>
<feature type="region of interest" description="Disordered" evidence="1">
    <location>
        <begin position="55"/>
        <end position="76"/>
    </location>
</feature>
<dbReference type="Pfam" id="PF03184">
    <property type="entry name" value="DDE_1"/>
    <property type="match status" value="1"/>
</dbReference>
<dbReference type="Proteomes" id="UP000011713">
    <property type="component" value="Unassembled WGS sequence"/>
</dbReference>
<organism evidence="3 4">
    <name type="scientific">Hyaloperonospora arabidopsidis (strain Emoy2)</name>
    <name type="common">Downy mildew agent</name>
    <name type="synonym">Peronospora arabidopsidis</name>
    <dbReference type="NCBI Taxonomy" id="559515"/>
    <lineage>
        <taxon>Eukaryota</taxon>
        <taxon>Sar</taxon>
        <taxon>Stramenopiles</taxon>
        <taxon>Oomycota</taxon>
        <taxon>Peronosporomycetes</taxon>
        <taxon>Peronosporales</taxon>
        <taxon>Peronosporaceae</taxon>
        <taxon>Hyaloperonospora</taxon>
    </lineage>
</organism>
<dbReference type="EMBL" id="ABWE02002984">
    <property type="status" value="NOT_ANNOTATED_CDS"/>
    <property type="molecule type" value="Genomic_DNA"/>
</dbReference>
<sequence>MIETFKPIYRCDSVLWSLDQHEQGDSAKKLNLLTAVCKIVKVWEALTLDTIRTASSTRATSTRRKRQHSDRRSSLSVLRKFLPRRAHPEAVSVDNHLPADAYIA</sequence>
<dbReference type="InParanoid" id="M4C464"/>
<evidence type="ECO:0000259" key="2">
    <source>
        <dbReference type="Pfam" id="PF03184"/>
    </source>
</evidence>
<feature type="domain" description="DDE-1" evidence="2">
    <location>
        <begin position="2"/>
        <end position="53"/>
    </location>
</feature>
<protein>
    <recommendedName>
        <fullName evidence="2">DDE-1 domain-containing protein</fullName>
    </recommendedName>
</protein>
<dbReference type="EnsemblProtists" id="HpaT813882">
    <property type="protein sequence ID" value="HpaP813882"/>
    <property type="gene ID" value="HpaG813882"/>
</dbReference>
<dbReference type="HOGENOM" id="CLU_2255353_0_0_1"/>
<dbReference type="VEuPathDB" id="FungiDB:HpaG813882"/>
<keyword evidence="4" id="KW-1185">Reference proteome</keyword>
<reference evidence="3" key="2">
    <citation type="submission" date="2015-06" db="UniProtKB">
        <authorList>
            <consortium name="EnsemblProtists"/>
        </authorList>
    </citation>
    <scope>IDENTIFICATION</scope>
    <source>
        <strain evidence="3">Emoy2</strain>
    </source>
</reference>
<evidence type="ECO:0000313" key="3">
    <source>
        <dbReference type="EnsemblProtists" id="HpaP813882"/>
    </source>
</evidence>
<name>M4C464_HYAAE</name>
<dbReference type="InterPro" id="IPR004875">
    <property type="entry name" value="DDE_SF_endonuclease_dom"/>
</dbReference>
<evidence type="ECO:0000256" key="1">
    <source>
        <dbReference type="SAM" id="MobiDB-lite"/>
    </source>
</evidence>
<accession>M4C464</accession>